<dbReference type="HOGENOM" id="CLU_3381221_0_0_10"/>
<dbReference type="KEGG" id="cte:CT0405"/>
<name>Q8KFC2_CHLTE</name>
<evidence type="ECO:0000313" key="1">
    <source>
        <dbReference type="EMBL" id="AAM71651.1"/>
    </source>
</evidence>
<dbReference type="AlphaFoldDB" id="Q8KFC2"/>
<gene>
    <name evidence="1" type="ordered locus">CT0405</name>
</gene>
<keyword evidence="2" id="KW-1185">Reference proteome</keyword>
<proteinExistence type="predicted"/>
<accession>Q8KFC2</accession>
<organism evidence="1 2">
    <name type="scientific">Chlorobaculum tepidum (strain ATCC 49652 / DSM 12025 / NBRC 103806 / TLS)</name>
    <name type="common">Chlorobium tepidum</name>
    <dbReference type="NCBI Taxonomy" id="194439"/>
    <lineage>
        <taxon>Bacteria</taxon>
        <taxon>Pseudomonadati</taxon>
        <taxon>Chlorobiota</taxon>
        <taxon>Chlorobiia</taxon>
        <taxon>Chlorobiales</taxon>
        <taxon>Chlorobiaceae</taxon>
        <taxon>Chlorobaculum</taxon>
    </lineage>
</organism>
<protein>
    <submittedName>
        <fullName evidence="1">Uncharacterized protein</fullName>
    </submittedName>
</protein>
<evidence type="ECO:0000313" key="2">
    <source>
        <dbReference type="Proteomes" id="UP000001007"/>
    </source>
</evidence>
<sequence length="33" mass="3926">MINMNDSNFPARITPALSLQRQHFYAKRNHNCH</sequence>
<dbReference type="EMBL" id="AE006470">
    <property type="protein sequence ID" value="AAM71651.1"/>
    <property type="molecule type" value="Genomic_DNA"/>
</dbReference>
<dbReference type="EnsemblBacteria" id="AAM71651">
    <property type="protein sequence ID" value="AAM71651"/>
    <property type="gene ID" value="CT0405"/>
</dbReference>
<reference evidence="1 2" key="1">
    <citation type="journal article" date="2002" name="Proc. Natl. Acad. Sci. U.S.A.">
        <title>The complete genome sequence of Chlorobium tepidum TLS, a photosynthetic, anaerobic, green-sulfur bacterium.</title>
        <authorList>
            <person name="Eisen J.A."/>
            <person name="Nelson K.E."/>
            <person name="Paulsen I.T."/>
            <person name="Heidelberg J.F."/>
            <person name="Wu M."/>
            <person name="Dodson R.J."/>
            <person name="Deboy R."/>
            <person name="Gwinn M.L."/>
            <person name="Nelson W.C."/>
            <person name="Haft D.H."/>
            <person name="Hickey E.K."/>
            <person name="Peterson J.D."/>
            <person name="Durkin A.S."/>
            <person name="Kolonay J.L."/>
            <person name="Yang F."/>
            <person name="Holt I."/>
            <person name="Umayam L.A."/>
            <person name="Mason T."/>
            <person name="Brenner M."/>
            <person name="Shea T.P."/>
            <person name="Parksey D."/>
            <person name="Nierman W.C."/>
            <person name="Feldblyum T.V."/>
            <person name="Hansen C.L."/>
            <person name="Craven M.B."/>
            <person name="Radune D."/>
            <person name="Vamathevan J."/>
            <person name="Khouri H."/>
            <person name="White O."/>
            <person name="Gruber T.M."/>
            <person name="Ketchum K.A."/>
            <person name="Venter J.C."/>
            <person name="Tettelin H."/>
            <person name="Bryant D.A."/>
            <person name="Fraser C.M."/>
        </authorList>
    </citation>
    <scope>NUCLEOTIDE SEQUENCE [LARGE SCALE GENOMIC DNA]</scope>
    <source>
        <strain evidence="2">ATCC 49652 / DSM 12025 / NBRC 103806 / TLS</strain>
    </source>
</reference>
<dbReference type="Proteomes" id="UP000001007">
    <property type="component" value="Chromosome"/>
</dbReference>